<reference evidence="3" key="1">
    <citation type="submission" date="2016-10" db="EMBL/GenBank/DDBJ databases">
        <authorList>
            <person name="Varghese N."/>
            <person name="Submissions S."/>
        </authorList>
    </citation>
    <scope>NUCLEOTIDE SEQUENCE [LARGE SCALE GENOMIC DNA]</scope>
    <source>
        <strain evidence="3">DSM 12111</strain>
    </source>
</reference>
<organism evidence="2 3">
    <name type="scientific">Pseudomonas anguilliseptica</name>
    <dbReference type="NCBI Taxonomy" id="53406"/>
    <lineage>
        <taxon>Bacteria</taxon>
        <taxon>Pseudomonadati</taxon>
        <taxon>Pseudomonadota</taxon>
        <taxon>Gammaproteobacteria</taxon>
        <taxon>Pseudomonadales</taxon>
        <taxon>Pseudomonadaceae</taxon>
        <taxon>Pseudomonas</taxon>
    </lineage>
</organism>
<gene>
    <name evidence="2" type="ORF">SAMN05421553_2041</name>
</gene>
<feature type="region of interest" description="Disordered" evidence="1">
    <location>
        <begin position="58"/>
        <end position="81"/>
    </location>
</feature>
<evidence type="ECO:0008006" key="4">
    <source>
        <dbReference type="Google" id="ProtNLM"/>
    </source>
</evidence>
<dbReference type="RefSeq" id="WP_208600165.1">
    <property type="nucleotide sequence ID" value="NZ_CP156749.1"/>
</dbReference>
<name>A0A1H4Y123_PSEAG</name>
<proteinExistence type="predicted"/>
<dbReference type="Proteomes" id="UP000242849">
    <property type="component" value="Unassembled WGS sequence"/>
</dbReference>
<dbReference type="STRING" id="53406.SAMN05421553_2041"/>
<dbReference type="EMBL" id="FNSC01000001">
    <property type="protein sequence ID" value="SED10684.1"/>
    <property type="molecule type" value="Genomic_DNA"/>
</dbReference>
<dbReference type="AlphaFoldDB" id="A0A1H4Y123"/>
<evidence type="ECO:0000313" key="2">
    <source>
        <dbReference type="EMBL" id="SED10684.1"/>
    </source>
</evidence>
<feature type="compositionally biased region" description="Low complexity" evidence="1">
    <location>
        <begin position="58"/>
        <end position="70"/>
    </location>
</feature>
<protein>
    <recommendedName>
        <fullName evidence="4">DUF2635 domain-containing protein</fullName>
    </recommendedName>
</protein>
<evidence type="ECO:0000256" key="1">
    <source>
        <dbReference type="SAM" id="MobiDB-lite"/>
    </source>
</evidence>
<sequence>MRVTAAPELRVPMEGQTRKFIDHAPDKPVDVPDNSYYRRRVAAGELVLVAADMAVTATDEASPAAPASAKETAKPRTKGAS</sequence>
<keyword evidence="3" id="KW-1185">Reference proteome</keyword>
<evidence type="ECO:0000313" key="3">
    <source>
        <dbReference type="Proteomes" id="UP000242849"/>
    </source>
</evidence>
<accession>A0A1H4Y123</accession>